<dbReference type="PATRIC" id="fig|45076.6.peg.1277"/>
<dbReference type="STRING" id="45076.Lwor_1169"/>
<evidence type="ECO:0000256" key="2">
    <source>
        <dbReference type="SAM" id="Phobius"/>
    </source>
</evidence>
<dbReference type="Proteomes" id="UP000054662">
    <property type="component" value="Unassembled WGS sequence"/>
</dbReference>
<dbReference type="AlphaFoldDB" id="A0A0W1AE77"/>
<accession>A0A0W1AE77</accession>
<feature type="region of interest" description="Disordered" evidence="1">
    <location>
        <begin position="231"/>
        <end position="274"/>
    </location>
</feature>
<dbReference type="OrthoDB" id="5639065at2"/>
<feature type="region of interest" description="Disordered" evidence="1">
    <location>
        <begin position="345"/>
        <end position="375"/>
    </location>
</feature>
<reference evidence="3 4" key="1">
    <citation type="submission" date="2015-11" db="EMBL/GenBank/DDBJ databases">
        <title>Genomic analysis of 38 Legionella species identifies large and diverse effector repertoires.</title>
        <authorList>
            <person name="Burstein D."/>
            <person name="Amaro F."/>
            <person name="Zusman T."/>
            <person name="Lifshitz Z."/>
            <person name="Cohen O."/>
            <person name="Gilbert J.A."/>
            <person name="Pupko T."/>
            <person name="Shuman H.A."/>
            <person name="Segal G."/>
        </authorList>
    </citation>
    <scope>NUCLEOTIDE SEQUENCE [LARGE SCALE GENOMIC DNA]</scope>
    <source>
        <strain evidence="3 4">ATCC 49508</strain>
    </source>
</reference>
<comment type="caution">
    <text evidence="3">The sequence shown here is derived from an EMBL/GenBank/DDBJ whole genome shotgun (WGS) entry which is preliminary data.</text>
</comment>
<dbReference type="RefSeq" id="WP_058492984.1">
    <property type="nucleotide sequence ID" value="NZ_CBCRUR010000001.1"/>
</dbReference>
<keyword evidence="2" id="KW-0472">Membrane</keyword>
<evidence type="ECO:0000313" key="4">
    <source>
        <dbReference type="Proteomes" id="UP000054662"/>
    </source>
</evidence>
<keyword evidence="2" id="KW-1133">Transmembrane helix</keyword>
<gene>
    <name evidence="3" type="ORF">Lwor_1169</name>
</gene>
<dbReference type="SUPFAM" id="SSF56784">
    <property type="entry name" value="HAD-like"/>
    <property type="match status" value="1"/>
</dbReference>
<evidence type="ECO:0000313" key="3">
    <source>
        <dbReference type="EMBL" id="KTD79655.1"/>
    </source>
</evidence>
<proteinExistence type="predicted"/>
<keyword evidence="2" id="KW-0812">Transmembrane</keyword>
<feature type="compositionally biased region" description="Polar residues" evidence="1">
    <location>
        <begin position="260"/>
        <end position="274"/>
    </location>
</feature>
<dbReference type="EMBL" id="LNZC01000012">
    <property type="protein sequence ID" value="KTD79655.1"/>
    <property type="molecule type" value="Genomic_DNA"/>
</dbReference>
<sequence length="416" mass="46095">MTQVVIYTDFDGTITRTEGADAVNSPFYQSLLEGYVPGVKQHYKYTKMKSAEEIQKLFIEQFGDYGESIDFTNPDNNLLMTPHAVLFFHELINNNQISINIVTRNRPEYIKALFHYQGFSASEIERLNIMASGYKFKEVDNDLKMRHSSDKKPSCIYILDDHTNDYCEMIRAAGHNDYKSEHIHGFNQKPGQFDWLSYLEQIKEFLLKSVTPQETSSISQETSFVATEATLNTAPSTDQSDEETKANTPHSSADERINHSAANPDSDQTKPSSKEISNPLMRLFAGWGFGIGFFVGCALVASGLFVPFGFSLLGGLILGGVLGFHTALVTGLVGLITDIARRPKRVKEDDKNPDNAVDNDDSIKSLSHLGGQSPKTQTEDLVAHFPAVFAAHNAADEQLRLSPTKSVPQDAVSPGI</sequence>
<feature type="transmembrane region" description="Helical" evidence="2">
    <location>
        <begin position="312"/>
        <end position="337"/>
    </location>
</feature>
<dbReference type="InterPro" id="IPR036412">
    <property type="entry name" value="HAD-like_sf"/>
</dbReference>
<name>A0A0W1AE77_9GAMM</name>
<organism evidence="3 4">
    <name type="scientific">Legionella worsleiensis</name>
    <dbReference type="NCBI Taxonomy" id="45076"/>
    <lineage>
        <taxon>Bacteria</taxon>
        <taxon>Pseudomonadati</taxon>
        <taxon>Pseudomonadota</taxon>
        <taxon>Gammaproteobacteria</taxon>
        <taxon>Legionellales</taxon>
        <taxon>Legionellaceae</taxon>
        <taxon>Legionella</taxon>
    </lineage>
</organism>
<feature type="transmembrane region" description="Helical" evidence="2">
    <location>
        <begin position="283"/>
        <end position="306"/>
    </location>
</feature>
<protein>
    <submittedName>
        <fullName evidence="3">Dot/Icm T4SS effector</fullName>
    </submittedName>
</protein>
<evidence type="ECO:0000256" key="1">
    <source>
        <dbReference type="SAM" id="MobiDB-lite"/>
    </source>
</evidence>
<keyword evidence="4" id="KW-1185">Reference proteome</keyword>